<keyword evidence="2" id="KW-0813">Transport</keyword>
<feature type="signal peptide" evidence="10">
    <location>
        <begin position="1"/>
        <end position="29"/>
    </location>
</feature>
<evidence type="ECO:0000259" key="12">
    <source>
        <dbReference type="PROSITE" id="PS50939"/>
    </source>
</evidence>
<dbReference type="Proteomes" id="UP001295423">
    <property type="component" value="Unassembled WGS sequence"/>
</dbReference>
<feature type="transmembrane region" description="Helical" evidence="9">
    <location>
        <begin position="505"/>
        <end position="522"/>
    </location>
</feature>
<feature type="domain" description="DOMON" evidence="11">
    <location>
        <begin position="43"/>
        <end position="162"/>
    </location>
</feature>
<comment type="subcellular location">
    <subcellularLocation>
        <location evidence="1">Membrane</location>
    </subcellularLocation>
</comment>
<dbReference type="InterPro" id="IPR006593">
    <property type="entry name" value="Cyt_b561/ferric_Rdtase_TM"/>
</dbReference>
<feature type="compositionally biased region" description="Pro residues" evidence="8">
    <location>
        <begin position="189"/>
        <end position="206"/>
    </location>
</feature>
<feature type="region of interest" description="Disordered" evidence="8">
    <location>
        <begin position="178"/>
        <end position="221"/>
    </location>
</feature>
<proteinExistence type="predicted"/>
<accession>A0AAD2G5C9</accession>
<dbReference type="Gene3D" id="1.20.120.1770">
    <property type="match status" value="1"/>
</dbReference>
<dbReference type="AlphaFoldDB" id="A0AAD2G5C9"/>
<keyword evidence="5" id="KW-0249">Electron transport</keyword>
<name>A0AAD2G5C9_9STRA</name>
<keyword evidence="7 9" id="KW-0472">Membrane</keyword>
<feature type="chain" id="PRO_5042175414" description="Cytochrome b561 domain-containing protein" evidence="10">
    <location>
        <begin position="30"/>
        <end position="569"/>
    </location>
</feature>
<dbReference type="InterPro" id="IPR045266">
    <property type="entry name" value="DOH_DOMON"/>
</dbReference>
<feature type="domain" description="Cytochrome b561" evidence="12">
    <location>
        <begin position="350"/>
        <end position="565"/>
    </location>
</feature>
<evidence type="ECO:0000259" key="11">
    <source>
        <dbReference type="PROSITE" id="PS50836"/>
    </source>
</evidence>
<gene>
    <name evidence="13" type="ORF">CYCCA115_LOCUS20272</name>
</gene>
<feature type="domain" description="DOMON" evidence="11">
    <location>
        <begin position="234"/>
        <end position="354"/>
    </location>
</feature>
<evidence type="ECO:0000256" key="5">
    <source>
        <dbReference type="ARBA" id="ARBA00022982"/>
    </source>
</evidence>
<evidence type="ECO:0000256" key="10">
    <source>
        <dbReference type="SAM" id="SignalP"/>
    </source>
</evidence>
<organism evidence="13 14">
    <name type="scientific">Cylindrotheca closterium</name>
    <dbReference type="NCBI Taxonomy" id="2856"/>
    <lineage>
        <taxon>Eukaryota</taxon>
        <taxon>Sar</taxon>
        <taxon>Stramenopiles</taxon>
        <taxon>Ochrophyta</taxon>
        <taxon>Bacillariophyta</taxon>
        <taxon>Bacillariophyceae</taxon>
        <taxon>Bacillariophycidae</taxon>
        <taxon>Bacillariales</taxon>
        <taxon>Bacillariaceae</taxon>
        <taxon>Cylindrotheca</taxon>
    </lineage>
</organism>
<dbReference type="GO" id="GO:0016020">
    <property type="term" value="C:membrane"/>
    <property type="evidence" value="ECO:0007669"/>
    <property type="project" value="UniProtKB-SubCell"/>
</dbReference>
<dbReference type="PROSITE" id="PS50939">
    <property type="entry name" value="CYTOCHROME_B561"/>
    <property type="match status" value="1"/>
</dbReference>
<keyword evidence="4 10" id="KW-0732">Signal</keyword>
<comment type="caution">
    <text evidence="13">The sequence shown here is derived from an EMBL/GenBank/DDBJ whole genome shotgun (WGS) entry which is preliminary data.</text>
</comment>
<evidence type="ECO:0000313" key="14">
    <source>
        <dbReference type="Proteomes" id="UP001295423"/>
    </source>
</evidence>
<keyword evidence="14" id="KW-1185">Reference proteome</keyword>
<dbReference type="PROSITE" id="PS50836">
    <property type="entry name" value="DOMON"/>
    <property type="match status" value="2"/>
</dbReference>
<sequence>MHPFTNLLKRGWLLLIVAAFCLNVKLASAAFTSVSLAGSLTGATLETQINLADPNASGQDTITVRYTVPQTSWLAVGVNPAGTMPNGEVVIGKPDDNNSVRKYKITARGAGAISEQPNQTLINPSLQQTGGNTVLTFTKLLVEDGEFTITAAASNTFIAAFGSSNTFSYHQGFGSQAVTLDDGSNPGPDASPTPPPTTAAPVPTNPPTTAAPFEAPTNPPGADVLELTGDLQGSSLSYQFTFGDPNTGDKDSITVTYTAPVTAWVGVGASESGFMLGSTAIIGLPSTGEVKKYSLNAKTTPGVSVMPDDQQTLVNVGITQANGFTTLTYTKILVEDGEVPINRVGDNIFVAAHGSSNTLGYHSVRGSFSLSGKAVGRDNSLWIAHGCLAYVAWGVICPLAILAGLLRKWIPGGPSMWYEIHRTLQSLVVLLTLIAIIIAIVALNQDTPDNSSAGHFQPDFSDSHRTIGLAVLIVAIFQVTGGVLRPHLPESDDEKMSTKRKVWEVLHRLLGTALLLLAWYQIDLGIFWYHEIFDNGNQEPTASVFYAVMGIFAFIILMAISLKIMCGGD</sequence>
<evidence type="ECO:0000256" key="6">
    <source>
        <dbReference type="ARBA" id="ARBA00022989"/>
    </source>
</evidence>
<feature type="transmembrane region" description="Helical" evidence="9">
    <location>
        <begin position="542"/>
        <end position="562"/>
    </location>
</feature>
<evidence type="ECO:0000256" key="1">
    <source>
        <dbReference type="ARBA" id="ARBA00004370"/>
    </source>
</evidence>
<feature type="transmembrane region" description="Helical" evidence="9">
    <location>
        <begin position="427"/>
        <end position="445"/>
    </location>
</feature>
<evidence type="ECO:0008006" key="15">
    <source>
        <dbReference type="Google" id="ProtNLM"/>
    </source>
</evidence>
<evidence type="ECO:0000256" key="9">
    <source>
        <dbReference type="SAM" id="Phobius"/>
    </source>
</evidence>
<dbReference type="CDD" id="cd08760">
    <property type="entry name" value="Cyt_b561_FRRS1_like"/>
    <property type="match status" value="1"/>
</dbReference>
<reference evidence="13" key="1">
    <citation type="submission" date="2023-08" db="EMBL/GenBank/DDBJ databases">
        <authorList>
            <person name="Audoor S."/>
            <person name="Bilcke G."/>
        </authorList>
    </citation>
    <scope>NUCLEOTIDE SEQUENCE</scope>
</reference>
<dbReference type="EMBL" id="CAKOGP040002158">
    <property type="protein sequence ID" value="CAJ1963679.1"/>
    <property type="molecule type" value="Genomic_DNA"/>
</dbReference>
<evidence type="ECO:0000256" key="3">
    <source>
        <dbReference type="ARBA" id="ARBA00022692"/>
    </source>
</evidence>
<evidence type="ECO:0000256" key="4">
    <source>
        <dbReference type="ARBA" id="ARBA00022729"/>
    </source>
</evidence>
<evidence type="ECO:0000256" key="7">
    <source>
        <dbReference type="ARBA" id="ARBA00023136"/>
    </source>
</evidence>
<dbReference type="SMART" id="SM00665">
    <property type="entry name" value="B561"/>
    <property type="match status" value="1"/>
</dbReference>
<feature type="transmembrane region" description="Helical" evidence="9">
    <location>
        <begin position="382"/>
        <end position="406"/>
    </location>
</feature>
<dbReference type="CDD" id="cd09631">
    <property type="entry name" value="DOMON_DOH"/>
    <property type="match status" value="2"/>
</dbReference>
<dbReference type="PANTHER" id="PTHR23130:SF171">
    <property type="entry name" value="OS01G0895300 PROTEIN"/>
    <property type="match status" value="1"/>
</dbReference>
<dbReference type="InterPro" id="IPR005018">
    <property type="entry name" value="DOMON_domain"/>
</dbReference>
<protein>
    <recommendedName>
        <fullName evidence="15">Cytochrome b561 domain-containing protein</fullName>
    </recommendedName>
</protein>
<evidence type="ECO:0000313" key="13">
    <source>
        <dbReference type="EMBL" id="CAJ1963679.1"/>
    </source>
</evidence>
<evidence type="ECO:0000256" key="8">
    <source>
        <dbReference type="SAM" id="MobiDB-lite"/>
    </source>
</evidence>
<dbReference type="SMART" id="SM00664">
    <property type="entry name" value="DoH"/>
    <property type="match status" value="2"/>
</dbReference>
<keyword evidence="3 9" id="KW-0812">Transmembrane</keyword>
<dbReference type="Pfam" id="PF03188">
    <property type="entry name" value="Cytochrom_B561"/>
    <property type="match status" value="1"/>
</dbReference>
<evidence type="ECO:0000256" key="2">
    <source>
        <dbReference type="ARBA" id="ARBA00022448"/>
    </source>
</evidence>
<feature type="compositionally biased region" description="Low complexity" evidence="8">
    <location>
        <begin position="207"/>
        <end position="216"/>
    </location>
</feature>
<dbReference type="PANTHER" id="PTHR23130">
    <property type="entry name" value="CYTOCHROME B561 AND DOMON DOMAIN-CONTAINING PROTEIN"/>
    <property type="match status" value="1"/>
</dbReference>
<keyword evidence="6 9" id="KW-1133">Transmembrane helix</keyword>
<feature type="transmembrane region" description="Helical" evidence="9">
    <location>
        <begin position="465"/>
        <end position="484"/>
    </location>
</feature>